<dbReference type="AlphaFoldDB" id="A0A7W5FNH1"/>
<keyword evidence="2" id="KW-1185">Reference proteome</keyword>
<sequence>MGHRNKSDMRGDIIVNRASAFFEFRYRGTCFRAGLQSNTSRVRVIPEEEE</sequence>
<accession>A0A7W5FNH1</accession>
<dbReference type="EMBL" id="JACHXK010000006">
    <property type="protein sequence ID" value="MBB3111178.1"/>
    <property type="molecule type" value="Genomic_DNA"/>
</dbReference>
<dbReference type="Proteomes" id="UP000570361">
    <property type="component" value="Unassembled WGS sequence"/>
</dbReference>
<evidence type="ECO:0000313" key="2">
    <source>
        <dbReference type="Proteomes" id="UP000570361"/>
    </source>
</evidence>
<organism evidence="1 2">
    <name type="scientific">Paenibacillus phyllosphaerae</name>
    <dbReference type="NCBI Taxonomy" id="274593"/>
    <lineage>
        <taxon>Bacteria</taxon>
        <taxon>Bacillati</taxon>
        <taxon>Bacillota</taxon>
        <taxon>Bacilli</taxon>
        <taxon>Bacillales</taxon>
        <taxon>Paenibacillaceae</taxon>
        <taxon>Paenibacillus</taxon>
    </lineage>
</organism>
<protein>
    <submittedName>
        <fullName evidence="1">Uncharacterized protein</fullName>
    </submittedName>
</protein>
<name>A0A7W5FNH1_9BACL</name>
<reference evidence="1 2" key="1">
    <citation type="submission" date="2020-08" db="EMBL/GenBank/DDBJ databases">
        <title>Genomic Encyclopedia of Type Strains, Phase III (KMG-III): the genomes of soil and plant-associated and newly described type strains.</title>
        <authorList>
            <person name="Whitman W."/>
        </authorList>
    </citation>
    <scope>NUCLEOTIDE SEQUENCE [LARGE SCALE GENOMIC DNA]</scope>
    <source>
        <strain evidence="1 2">CECT 5862</strain>
    </source>
</reference>
<evidence type="ECO:0000313" key="1">
    <source>
        <dbReference type="EMBL" id="MBB3111178.1"/>
    </source>
</evidence>
<proteinExistence type="predicted"/>
<gene>
    <name evidence="1" type="ORF">FHS18_003246</name>
</gene>
<dbReference type="RefSeq" id="WP_183601042.1">
    <property type="nucleotide sequence ID" value="NZ_JACHXK010000006.1"/>
</dbReference>
<comment type="caution">
    <text evidence="1">The sequence shown here is derived from an EMBL/GenBank/DDBJ whole genome shotgun (WGS) entry which is preliminary data.</text>
</comment>